<evidence type="ECO:0000256" key="10">
    <source>
        <dbReference type="ARBA" id="ARBA00066964"/>
    </source>
</evidence>
<evidence type="ECO:0000256" key="8">
    <source>
        <dbReference type="ARBA" id="ARBA00023136"/>
    </source>
</evidence>
<dbReference type="AlphaFoldDB" id="A0A420WHN1"/>
<comment type="subcellular location">
    <subcellularLocation>
        <location evidence="1">Membrane</location>
        <topology evidence="1">Multi-pass membrane protein</topology>
    </subcellularLocation>
</comment>
<proteinExistence type="predicted"/>
<feature type="transmembrane region" description="Helical" evidence="13">
    <location>
        <begin position="798"/>
        <end position="817"/>
    </location>
</feature>
<evidence type="ECO:0000256" key="7">
    <source>
        <dbReference type="ARBA" id="ARBA00022989"/>
    </source>
</evidence>
<evidence type="ECO:0000256" key="4">
    <source>
        <dbReference type="ARBA" id="ARBA00022692"/>
    </source>
</evidence>
<evidence type="ECO:0000256" key="2">
    <source>
        <dbReference type="ARBA" id="ARBA00022676"/>
    </source>
</evidence>
<dbReference type="GO" id="GO:0005975">
    <property type="term" value="P:carbohydrate metabolic process"/>
    <property type="evidence" value="ECO:0007669"/>
    <property type="project" value="InterPro"/>
</dbReference>
<dbReference type="InterPro" id="IPR050321">
    <property type="entry name" value="Glycosyltr_2/OpgH_subfam"/>
</dbReference>
<evidence type="ECO:0000256" key="6">
    <source>
        <dbReference type="ARBA" id="ARBA00022842"/>
    </source>
</evidence>
<evidence type="ECO:0000256" key="1">
    <source>
        <dbReference type="ARBA" id="ARBA00004141"/>
    </source>
</evidence>
<feature type="transmembrane region" description="Helical" evidence="13">
    <location>
        <begin position="711"/>
        <end position="735"/>
    </location>
</feature>
<evidence type="ECO:0000256" key="3">
    <source>
        <dbReference type="ARBA" id="ARBA00022679"/>
    </source>
</evidence>
<dbReference type="SUPFAM" id="SSF51445">
    <property type="entry name" value="(Trans)glycosidases"/>
    <property type="match status" value="1"/>
</dbReference>
<dbReference type="CDD" id="cd06435">
    <property type="entry name" value="CESA_NdvC_like"/>
    <property type="match status" value="1"/>
</dbReference>
<dbReference type="SUPFAM" id="SSF53448">
    <property type="entry name" value="Nucleotide-diphospho-sugar transferases"/>
    <property type="match status" value="1"/>
</dbReference>
<dbReference type="Pfam" id="PF00332">
    <property type="entry name" value="Glyco_hydro_17"/>
    <property type="match status" value="1"/>
</dbReference>
<dbReference type="InterPro" id="IPR000490">
    <property type="entry name" value="Glyco_hydro_17"/>
</dbReference>
<feature type="transmembrane region" description="Helical" evidence="13">
    <location>
        <begin position="308"/>
        <end position="327"/>
    </location>
</feature>
<dbReference type="PANTHER" id="PTHR43867">
    <property type="entry name" value="CELLULOSE SYNTHASE CATALYTIC SUBUNIT A [UDP-FORMING]"/>
    <property type="match status" value="1"/>
</dbReference>
<dbReference type="EMBL" id="RBIG01000002">
    <property type="protein sequence ID" value="RKQ70435.1"/>
    <property type="molecule type" value="Genomic_DNA"/>
</dbReference>
<keyword evidence="4 13" id="KW-0812">Transmembrane</keyword>
<feature type="transmembrane region" description="Helical" evidence="13">
    <location>
        <begin position="682"/>
        <end position="705"/>
    </location>
</feature>
<protein>
    <recommendedName>
        <fullName evidence="11">Beta-monoglucosyldiacylglycerol synthase</fullName>
        <ecNumber evidence="10">2.4.1.336</ecNumber>
    </recommendedName>
    <alternativeName>
        <fullName evidence="12">UDP-glucose:1,2-diacylglycerol 3-beta-D-glucosyltransferase</fullName>
    </alternativeName>
</protein>
<organism evidence="14 15">
    <name type="scientific">Oceanibaculum indicum</name>
    <dbReference type="NCBI Taxonomy" id="526216"/>
    <lineage>
        <taxon>Bacteria</taxon>
        <taxon>Pseudomonadati</taxon>
        <taxon>Pseudomonadota</taxon>
        <taxon>Alphaproteobacteria</taxon>
        <taxon>Rhodospirillales</taxon>
        <taxon>Oceanibaculaceae</taxon>
        <taxon>Oceanibaculum</taxon>
    </lineage>
</organism>
<dbReference type="Gene3D" id="3.90.550.10">
    <property type="entry name" value="Spore Coat Polysaccharide Biosynthesis Protein SpsA, Chain A"/>
    <property type="match status" value="1"/>
</dbReference>
<evidence type="ECO:0000313" key="14">
    <source>
        <dbReference type="EMBL" id="RKQ70435.1"/>
    </source>
</evidence>
<keyword evidence="7 13" id="KW-1133">Transmembrane helix</keyword>
<keyword evidence="3 14" id="KW-0808">Transferase</keyword>
<keyword evidence="2" id="KW-0328">Glycosyltransferase</keyword>
<dbReference type="PROSITE" id="PS00587">
    <property type="entry name" value="GLYCOSYL_HYDROL_F17"/>
    <property type="match status" value="1"/>
</dbReference>
<evidence type="ECO:0000256" key="9">
    <source>
        <dbReference type="ARBA" id="ARBA00053004"/>
    </source>
</evidence>
<evidence type="ECO:0000256" key="5">
    <source>
        <dbReference type="ARBA" id="ARBA00022801"/>
    </source>
</evidence>
<evidence type="ECO:0000256" key="13">
    <source>
        <dbReference type="SAM" id="Phobius"/>
    </source>
</evidence>
<dbReference type="RefSeq" id="WP_121220212.1">
    <property type="nucleotide sequence ID" value="NZ_RBIG01000002.1"/>
</dbReference>
<reference evidence="14 15" key="1">
    <citation type="submission" date="2018-10" db="EMBL/GenBank/DDBJ databases">
        <title>Comparative analysis of microorganisms from saline springs in Andes Mountain Range, Colombia.</title>
        <authorList>
            <person name="Rubin E."/>
        </authorList>
    </citation>
    <scope>NUCLEOTIDE SEQUENCE [LARGE SCALE GENOMIC DNA]</scope>
    <source>
        <strain evidence="14 15">USBA 36</strain>
    </source>
</reference>
<dbReference type="Proteomes" id="UP000277424">
    <property type="component" value="Unassembled WGS sequence"/>
</dbReference>
<dbReference type="Gene3D" id="3.20.20.80">
    <property type="entry name" value="Glycosidases"/>
    <property type="match status" value="1"/>
</dbReference>
<dbReference type="GO" id="GO:0004553">
    <property type="term" value="F:hydrolase activity, hydrolyzing O-glycosyl compounds"/>
    <property type="evidence" value="ECO:0007669"/>
    <property type="project" value="InterPro"/>
</dbReference>
<dbReference type="EC" id="2.4.1.336" evidence="10"/>
<sequence length="872" mass="97945">MLRLSNLLIVGLVILANVAVWGAIYWPRPAVNADGAIAGMSFSPYRRDQGPLTKGPSAEEIRRDLELVSKETSGIRTYTTSDGHDRIPALAREYGLRVMPGAWIGSDDARNKREVADLISIVRQNRNVSRVIVGNEALLRAEVTVPEIIDFIRQVQMNASVRVSTAEPWHIWHKHPELVEAVDFIAVQLLPYWEGVPVEMAIEDTLQRYAKLRELYPNKPIVITEVGWPSAGKKVGAAEASLVNQARFIREWVNVARIHQFDYYIIEAFDQPWKIGEEGIVGAYWGLYDADRQPKFSWNQPVSELPDWPLWAAIAVFIGLIPTIVYLRARGELKLPGRVVFAATFQGAGTAITMAMLIPAMRYLGAGEIAAWAVLIMLQVLLFTAVAGDMVELIDVIWRKNRRVQAPRLAGTDMSRLPKVSIHVPCYNEPPEMLKQTLNALAKLDYPNFEVLVIDNNTKDEAVWRPVEIHCQALGDRFRFFHLCPWPGYKAGALNFALKETAGDAEVVAVIDSDYIVTPDWLTNMVPHFQDPAVGLVQAPQDYYDQDESAFKKACYWEYAGFFKIGMVQRNDDNAIIQHGTMTMVRKSALQDVGGWAEWCITEDAELGLRLFQEGWQSVYDSRSYGKGVMPDSLDAYKTQRFRWAYGSVQILKRHWRSLLKPGVTRLTNAQRYHFISGWAPWFADALGMVFTVAAIFWTGMMIAFPKVLEFPSAAFVVPALSVFVFKVLRSLWLYKLRVPCSFAENLGAALGGLALGHMVAKAMLTGIFTSGRPFLRTPKLENRPAWVQVIGQVREEALMLVLLLGAMAAMLLTNHFNQLEERLWLAMLGVLSLPYWAALGMSFINVAPYRALVGMLPWTSTGKTPANQQAK</sequence>
<dbReference type="OrthoDB" id="9806824at2"/>
<dbReference type="InterPro" id="IPR029044">
    <property type="entry name" value="Nucleotide-diphossugar_trans"/>
</dbReference>
<feature type="transmembrane region" description="Helical" evidence="13">
    <location>
        <begin position="824"/>
        <end position="848"/>
    </location>
</feature>
<name>A0A420WHN1_9PROT</name>
<evidence type="ECO:0000256" key="11">
    <source>
        <dbReference type="ARBA" id="ARBA00068721"/>
    </source>
</evidence>
<accession>A0A420WHN1</accession>
<dbReference type="GO" id="GO:0016758">
    <property type="term" value="F:hexosyltransferase activity"/>
    <property type="evidence" value="ECO:0007669"/>
    <property type="project" value="TreeGrafter"/>
</dbReference>
<dbReference type="GO" id="GO:0005886">
    <property type="term" value="C:plasma membrane"/>
    <property type="evidence" value="ECO:0007669"/>
    <property type="project" value="TreeGrafter"/>
</dbReference>
<dbReference type="InterPro" id="IPR017853">
    <property type="entry name" value="GH"/>
</dbReference>
<keyword evidence="6" id="KW-0460">Magnesium</keyword>
<comment type="catalytic activity">
    <reaction evidence="9">
        <text>a 1,2-diacyl-sn-glycerol + UDP-alpha-D-glucose = a 1,2-diacyl-3-O-(beta-D-glucopyranosyl)-sn-glycerol + UDP + H(+)</text>
        <dbReference type="Rhea" id="RHEA:17285"/>
        <dbReference type="ChEBI" id="CHEBI:15378"/>
        <dbReference type="ChEBI" id="CHEBI:17815"/>
        <dbReference type="ChEBI" id="CHEBI:58223"/>
        <dbReference type="ChEBI" id="CHEBI:58885"/>
        <dbReference type="ChEBI" id="CHEBI:75799"/>
        <dbReference type="EC" id="2.4.1.336"/>
    </reaction>
</comment>
<evidence type="ECO:0000256" key="12">
    <source>
        <dbReference type="ARBA" id="ARBA00078564"/>
    </source>
</evidence>
<dbReference type="PANTHER" id="PTHR43867:SF4">
    <property type="entry name" value="BETA-(1-3)-GLUCOSYL TRANSFERASE"/>
    <property type="match status" value="1"/>
</dbReference>
<keyword evidence="8 13" id="KW-0472">Membrane</keyword>
<feature type="transmembrane region" description="Helical" evidence="13">
    <location>
        <begin position="370"/>
        <end position="398"/>
    </location>
</feature>
<dbReference type="FunFam" id="3.90.550.10:FF:000164">
    <property type="entry name" value="Beta-(1-3)-glucosyl transferase"/>
    <property type="match status" value="1"/>
</dbReference>
<dbReference type="Pfam" id="PF13641">
    <property type="entry name" value="Glyco_tranf_2_3"/>
    <property type="match status" value="1"/>
</dbReference>
<comment type="caution">
    <text evidence="14">The sequence shown here is derived from an EMBL/GenBank/DDBJ whole genome shotgun (WGS) entry which is preliminary data.</text>
</comment>
<evidence type="ECO:0000313" key="15">
    <source>
        <dbReference type="Proteomes" id="UP000277424"/>
    </source>
</evidence>
<gene>
    <name evidence="14" type="ORF">BCL74_2383</name>
</gene>
<feature type="transmembrane region" description="Helical" evidence="13">
    <location>
        <begin position="747"/>
        <end position="769"/>
    </location>
</feature>
<keyword evidence="5" id="KW-0378">Hydrolase</keyword>
<feature type="transmembrane region" description="Helical" evidence="13">
    <location>
        <begin position="339"/>
        <end position="358"/>
    </location>
</feature>